<comment type="caution">
    <text evidence="1">The sequence shown here is derived from an EMBL/GenBank/DDBJ whole genome shotgun (WGS) entry which is preliminary data.</text>
</comment>
<reference evidence="1" key="1">
    <citation type="submission" date="2022-05" db="EMBL/GenBank/DDBJ databases">
        <title>Chromosome-level genome of Chaenocephalus aceratus.</title>
        <authorList>
            <person name="Park H."/>
        </authorList>
    </citation>
    <scope>NUCLEOTIDE SEQUENCE</scope>
    <source>
        <strain evidence="1">KU_202001</strain>
    </source>
</reference>
<accession>A0ACB9W8C8</accession>
<dbReference type="EMBL" id="CM043802">
    <property type="protein sequence ID" value="KAI4808817.1"/>
    <property type="molecule type" value="Genomic_DNA"/>
</dbReference>
<evidence type="ECO:0000313" key="1">
    <source>
        <dbReference type="EMBL" id="KAI4808817.1"/>
    </source>
</evidence>
<proteinExistence type="predicted"/>
<name>A0ACB9W8C8_CHAAC</name>
<protein>
    <submittedName>
        <fullName evidence="1">Uncharacterized protein</fullName>
    </submittedName>
</protein>
<sequence length="60" mass="6796">KHQQRFVWNKYKGKMARGRASITGKAEGINRKSKEEGVRPMPICVPQCLCVCPRASFCQS</sequence>
<feature type="non-terminal residue" evidence="1">
    <location>
        <position position="1"/>
    </location>
</feature>
<organism evidence="1 2">
    <name type="scientific">Chaenocephalus aceratus</name>
    <name type="common">Blackfin icefish</name>
    <name type="synonym">Chaenichthys aceratus</name>
    <dbReference type="NCBI Taxonomy" id="36190"/>
    <lineage>
        <taxon>Eukaryota</taxon>
        <taxon>Metazoa</taxon>
        <taxon>Chordata</taxon>
        <taxon>Craniata</taxon>
        <taxon>Vertebrata</taxon>
        <taxon>Euteleostomi</taxon>
        <taxon>Actinopterygii</taxon>
        <taxon>Neopterygii</taxon>
        <taxon>Teleostei</taxon>
        <taxon>Neoteleostei</taxon>
        <taxon>Acanthomorphata</taxon>
        <taxon>Eupercaria</taxon>
        <taxon>Perciformes</taxon>
        <taxon>Notothenioidei</taxon>
        <taxon>Channichthyidae</taxon>
        <taxon>Chaenocephalus</taxon>
    </lineage>
</organism>
<keyword evidence="2" id="KW-1185">Reference proteome</keyword>
<evidence type="ECO:0000313" key="2">
    <source>
        <dbReference type="Proteomes" id="UP001057452"/>
    </source>
</evidence>
<dbReference type="Proteomes" id="UP001057452">
    <property type="component" value="Chromosome 18"/>
</dbReference>
<gene>
    <name evidence="1" type="ORF">KUCAC02_000861</name>
</gene>
<feature type="non-terminal residue" evidence="1">
    <location>
        <position position="60"/>
    </location>
</feature>